<keyword evidence="1 3" id="KW-0238">DNA-binding</keyword>
<proteinExistence type="predicted"/>
<dbReference type="STRING" id="1123024.GCA_000423625_04664"/>
<dbReference type="CDD" id="cd02209">
    <property type="entry name" value="cupin_XRE_C"/>
    <property type="match status" value="1"/>
</dbReference>
<organism evidence="3 4">
    <name type="scientific">Pseudonocardia asaccharolytica DSM 44247 = NBRC 16224</name>
    <dbReference type="NCBI Taxonomy" id="1123024"/>
    <lineage>
        <taxon>Bacteria</taxon>
        <taxon>Bacillati</taxon>
        <taxon>Actinomycetota</taxon>
        <taxon>Actinomycetes</taxon>
        <taxon>Pseudonocardiales</taxon>
        <taxon>Pseudonocardiaceae</taxon>
        <taxon>Pseudonocardia</taxon>
    </lineage>
</organism>
<dbReference type="Gene3D" id="2.60.120.10">
    <property type="entry name" value="Jelly Rolls"/>
    <property type="match status" value="1"/>
</dbReference>
<reference evidence="3 4" key="1">
    <citation type="submission" date="2019-07" db="EMBL/GenBank/DDBJ databases">
        <title>Whole genome shotgun sequence of Pseudonocardia asaccharolytica NBRC 16224.</title>
        <authorList>
            <person name="Hosoyama A."/>
            <person name="Uohara A."/>
            <person name="Ohji S."/>
            <person name="Ichikawa N."/>
        </authorList>
    </citation>
    <scope>NUCLEOTIDE SEQUENCE [LARGE SCALE GENOMIC DNA]</scope>
    <source>
        <strain evidence="3 4">NBRC 16224</strain>
    </source>
</reference>
<sequence length="198" mass="20890">MRVTSTEQRLTVVPDRLHAARARRGWTLHQAAARCGLSAAHLSRLESGARLPSVSALLQLADAYAVPVARLLGDDSPHAADPAAVLRGAEVRVVAGDGMSCASLTAALPSPLIQALRVTVHPDRERAGFARHPGEEWLYALSGLLWLDLDDDRELLAAGDVAHFDAGRAHRLGAADGSPATALLVVAASRTELAGMHR</sequence>
<dbReference type="InterPro" id="IPR010982">
    <property type="entry name" value="Lambda_DNA-bd_dom_sf"/>
</dbReference>
<evidence type="ECO:0000259" key="2">
    <source>
        <dbReference type="PROSITE" id="PS50943"/>
    </source>
</evidence>
<accession>A0A511DAV9</accession>
<dbReference type="EMBL" id="BJVI01000056">
    <property type="protein sequence ID" value="GEL20078.1"/>
    <property type="molecule type" value="Genomic_DNA"/>
</dbReference>
<protein>
    <submittedName>
        <fullName evidence="3">DNA-binding protein</fullName>
    </submittedName>
</protein>
<dbReference type="Gene3D" id="1.10.260.40">
    <property type="entry name" value="lambda repressor-like DNA-binding domains"/>
    <property type="match status" value="1"/>
</dbReference>
<name>A0A511DAV9_9PSEU</name>
<dbReference type="SUPFAM" id="SSF51182">
    <property type="entry name" value="RmlC-like cupins"/>
    <property type="match status" value="1"/>
</dbReference>
<keyword evidence="4" id="KW-1185">Reference proteome</keyword>
<dbReference type="InterPro" id="IPR001387">
    <property type="entry name" value="Cro/C1-type_HTH"/>
</dbReference>
<dbReference type="AlphaFoldDB" id="A0A511DAV9"/>
<dbReference type="InterPro" id="IPR014710">
    <property type="entry name" value="RmlC-like_jellyroll"/>
</dbReference>
<dbReference type="SUPFAM" id="SSF47413">
    <property type="entry name" value="lambda repressor-like DNA-binding domains"/>
    <property type="match status" value="1"/>
</dbReference>
<comment type="caution">
    <text evidence="3">The sequence shown here is derived from an EMBL/GenBank/DDBJ whole genome shotgun (WGS) entry which is preliminary data.</text>
</comment>
<dbReference type="Proteomes" id="UP000321328">
    <property type="component" value="Unassembled WGS sequence"/>
</dbReference>
<evidence type="ECO:0000313" key="4">
    <source>
        <dbReference type="Proteomes" id="UP000321328"/>
    </source>
</evidence>
<dbReference type="GO" id="GO:0003700">
    <property type="term" value="F:DNA-binding transcription factor activity"/>
    <property type="evidence" value="ECO:0007669"/>
    <property type="project" value="TreeGrafter"/>
</dbReference>
<dbReference type="CDD" id="cd00093">
    <property type="entry name" value="HTH_XRE"/>
    <property type="match status" value="1"/>
</dbReference>
<evidence type="ECO:0000313" key="3">
    <source>
        <dbReference type="EMBL" id="GEL20078.1"/>
    </source>
</evidence>
<dbReference type="InterPro" id="IPR011051">
    <property type="entry name" value="RmlC_Cupin_sf"/>
</dbReference>
<dbReference type="PANTHER" id="PTHR46797">
    <property type="entry name" value="HTH-TYPE TRANSCRIPTIONAL REGULATOR"/>
    <property type="match status" value="1"/>
</dbReference>
<evidence type="ECO:0000256" key="1">
    <source>
        <dbReference type="ARBA" id="ARBA00023125"/>
    </source>
</evidence>
<dbReference type="SMART" id="SM00530">
    <property type="entry name" value="HTH_XRE"/>
    <property type="match status" value="1"/>
</dbReference>
<dbReference type="PROSITE" id="PS50943">
    <property type="entry name" value="HTH_CROC1"/>
    <property type="match status" value="1"/>
</dbReference>
<dbReference type="GO" id="GO:0005829">
    <property type="term" value="C:cytosol"/>
    <property type="evidence" value="ECO:0007669"/>
    <property type="project" value="TreeGrafter"/>
</dbReference>
<dbReference type="Pfam" id="PF13560">
    <property type="entry name" value="HTH_31"/>
    <property type="match status" value="1"/>
</dbReference>
<dbReference type="InterPro" id="IPR050807">
    <property type="entry name" value="TransReg_Diox_bact_type"/>
</dbReference>
<dbReference type="InterPro" id="IPR013096">
    <property type="entry name" value="Cupin_2"/>
</dbReference>
<dbReference type="GO" id="GO:0003677">
    <property type="term" value="F:DNA binding"/>
    <property type="evidence" value="ECO:0007669"/>
    <property type="project" value="UniProtKB-KW"/>
</dbReference>
<dbReference type="PANTHER" id="PTHR46797:SF1">
    <property type="entry name" value="METHYLPHOSPHONATE SYNTHASE"/>
    <property type="match status" value="1"/>
</dbReference>
<dbReference type="Pfam" id="PF07883">
    <property type="entry name" value="Cupin_2"/>
    <property type="match status" value="1"/>
</dbReference>
<gene>
    <name evidence="3" type="ORF">PA7_39150</name>
</gene>
<feature type="domain" description="HTH cro/C1-type" evidence="2">
    <location>
        <begin position="17"/>
        <end position="71"/>
    </location>
</feature>